<evidence type="ECO:0008006" key="3">
    <source>
        <dbReference type="Google" id="ProtNLM"/>
    </source>
</evidence>
<organism evidence="1 2">
    <name type="scientific">Methylobacterium brachiatum</name>
    <dbReference type="NCBI Taxonomy" id="269660"/>
    <lineage>
        <taxon>Bacteria</taxon>
        <taxon>Pseudomonadati</taxon>
        <taxon>Pseudomonadota</taxon>
        <taxon>Alphaproteobacteria</taxon>
        <taxon>Hyphomicrobiales</taxon>
        <taxon>Methylobacteriaceae</taxon>
        <taxon>Methylobacterium</taxon>
    </lineage>
</organism>
<sequence>MTSTFTEYQLISKNISKALDRKSKEYDVKKEVQYFKDNIGKVKTVDEFLRNTRLYTFAMKAFGLDDMIYAKGFMKNVLVGEPDSNGRVLVDRLQDSRYRDFAAAFNFKAYGQKPTSSDPELQAMIDAFTKKNDPSAKPKYDSKTEDLKNYITNISPFIKSMDDIVSDSTLSDIIRTTLGLPPAASTDGADENAALFDGKIDVSTFQDPEQLREFIDRFADARWEGRKALVDPYVRTTGEYADSDSETGRLVQYFRNKMKNVYSAADIAEDPALFGVVQTALGLPASASSQDQAAQTKLIDSKINILSLRDPKALDRFLDRFKNAHDDARNVPVDSYIRQSLETDEGNENEGVRLALYFRRMAGTVKSAYSILADKALAEVVRTALGLPPEAARANIEAQAALINRKLDISSLKDPAQVEKLLQRFTTMWDAKNGGGAASSALSFLGGADSSLDTDLLVRLQSIRLGGR</sequence>
<proteinExistence type="predicted"/>
<evidence type="ECO:0000313" key="2">
    <source>
        <dbReference type="Proteomes" id="UP001223420"/>
    </source>
</evidence>
<name>A0AAJ1TV58_9HYPH</name>
<dbReference type="InterPro" id="IPR023157">
    <property type="entry name" value="AGR-C-984p-like_sf"/>
</dbReference>
<dbReference type="EMBL" id="JAUSWL010000008">
    <property type="protein sequence ID" value="MDQ0545379.1"/>
    <property type="molecule type" value="Genomic_DNA"/>
</dbReference>
<dbReference type="Pfam" id="PF06748">
    <property type="entry name" value="DUF1217"/>
    <property type="match status" value="3"/>
</dbReference>
<protein>
    <recommendedName>
        <fullName evidence="3">DUF1217 domain-containing protein</fullName>
    </recommendedName>
</protein>
<comment type="caution">
    <text evidence="1">The sequence shown here is derived from an EMBL/GenBank/DDBJ whole genome shotgun (WGS) entry which is preliminary data.</text>
</comment>
<dbReference type="SUPFAM" id="SSF158837">
    <property type="entry name" value="AGR C 984p-like"/>
    <property type="match status" value="3"/>
</dbReference>
<dbReference type="Gene3D" id="1.10.3700.10">
    <property type="entry name" value="AGR C 984p-like"/>
    <property type="match status" value="3"/>
</dbReference>
<dbReference type="RefSeq" id="WP_230367136.1">
    <property type="nucleotide sequence ID" value="NZ_JAJALK010000009.1"/>
</dbReference>
<dbReference type="InterPro" id="IPR010626">
    <property type="entry name" value="DUF1217"/>
</dbReference>
<dbReference type="Proteomes" id="UP001223420">
    <property type="component" value="Unassembled WGS sequence"/>
</dbReference>
<reference evidence="1" key="1">
    <citation type="submission" date="2023-07" db="EMBL/GenBank/DDBJ databases">
        <title>Genomic Encyclopedia of Type Strains, Phase IV (KMG-IV): sequencing the most valuable type-strain genomes for metagenomic binning, comparative biology and taxonomic classification.</title>
        <authorList>
            <person name="Goeker M."/>
        </authorList>
    </citation>
    <scope>NUCLEOTIDE SEQUENCE</scope>
    <source>
        <strain evidence="1">DSM 19569</strain>
    </source>
</reference>
<evidence type="ECO:0000313" key="1">
    <source>
        <dbReference type="EMBL" id="MDQ0545379.1"/>
    </source>
</evidence>
<gene>
    <name evidence="1" type="ORF">QO001_004322</name>
</gene>
<accession>A0AAJ1TV58</accession>
<dbReference type="AlphaFoldDB" id="A0AAJ1TV58"/>